<evidence type="ECO:0000313" key="2">
    <source>
        <dbReference type="Proteomes" id="UP000277204"/>
    </source>
</evidence>
<dbReference type="AlphaFoldDB" id="A0A3P7WS25"/>
<organism evidence="1 2">
    <name type="scientific">Schistosoma margrebowiei</name>
    <dbReference type="NCBI Taxonomy" id="48269"/>
    <lineage>
        <taxon>Eukaryota</taxon>
        <taxon>Metazoa</taxon>
        <taxon>Spiralia</taxon>
        <taxon>Lophotrochozoa</taxon>
        <taxon>Platyhelminthes</taxon>
        <taxon>Trematoda</taxon>
        <taxon>Digenea</taxon>
        <taxon>Strigeidida</taxon>
        <taxon>Schistosomatoidea</taxon>
        <taxon>Schistosomatidae</taxon>
        <taxon>Schistosoma</taxon>
    </lineage>
</organism>
<keyword evidence="2" id="KW-1185">Reference proteome</keyword>
<evidence type="ECO:0000313" key="1">
    <source>
        <dbReference type="EMBL" id="VDO63626.1"/>
    </source>
</evidence>
<name>A0A3P7WS25_9TREM</name>
<accession>A0A3P7WS25</accession>
<reference evidence="1 2" key="1">
    <citation type="submission" date="2018-11" db="EMBL/GenBank/DDBJ databases">
        <authorList>
            <consortium name="Pathogen Informatics"/>
        </authorList>
    </citation>
    <scope>NUCLEOTIDE SEQUENCE [LARGE SCALE GENOMIC DNA]</scope>
    <source>
        <strain evidence="1 2">Zambia</strain>
    </source>
</reference>
<protein>
    <submittedName>
        <fullName evidence="1">Uncharacterized protein</fullName>
    </submittedName>
</protein>
<gene>
    <name evidence="1" type="ORF">SMRZ_LOCUS4896</name>
</gene>
<proteinExistence type="predicted"/>
<sequence>MPTTPVPGDNSIETNAVSNALTALLNTGSSVISESRFISCSRLWKDKCNEFNKPEPLVFVFQASSSRCGTNDSRTSARRALKCGLVNNPV</sequence>
<dbReference type="Proteomes" id="UP000277204">
    <property type="component" value="Unassembled WGS sequence"/>
</dbReference>
<dbReference type="EMBL" id="UZAI01001604">
    <property type="protein sequence ID" value="VDO63626.1"/>
    <property type="molecule type" value="Genomic_DNA"/>
</dbReference>